<dbReference type="PATRIC" id="fig|649747.3.peg.2531"/>
<dbReference type="STRING" id="649747.HMPREF0083_02792"/>
<proteinExistence type="predicted"/>
<accession>U1YAH7</accession>
<name>U1YAH7_ANEAE</name>
<comment type="caution">
    <text evidence="1">The sequence shown here is derived from an EMBL/GenBank/DDBJ whole genome shotgun (WGS) entry which is preliminary data.</text>
</comment>
<keyword evidence="2" id="KW-1185">Reference proteome</keyword>
<dbReference type="Proteomes" id="UP000016511">
    <property type="component" value="Unassembled WGS sequence"/>
</dbReference>
<dbReference type="EMBL" id="AWSJ01000163">
    <property type="protein sequence ID" value="ERI09142.1"/>
    <property type="molecule type" value="Genomic_DNA"/>
</dbReference>
<dbReference type="HOGENOM" id="CLU_2646599_0_0_9"/>
<gene>
    <name evidence="1" type="ORF">HMPREF0083_02792</name>
</gene>
<organism evidence="1 2">
    <name type="scientific">Aneurinibacillus aneurinilyticus ATCC 12856</name>
    <dbReference type="NCBI Taxonomy" id="649747"/>
    <lineage>
        <taxon>Bacteria</taxon>
        <taxon>Bacillati</taxon>
        <taxon>Bacillota</taxon>
        <taxon>Bacilli</taxon>
        <taxon>Bacillales</taxon>
        <taxon>Paenibacillaceae</taxon>
        <taxon>Aneurinibacillus group</taxon>
        <taxon>Aneurinibacillus</taxon>
    </lineage>
</organism>
<protein>
    <submittedName>
        <fullName evidence="1">Uncharacterized protein</fullName>
    </submittedName>
</protein>
<reference evidence="1 2" key="1">
    <citation type="submission" date="2013-08" db="EMBL/GenBank/DDBJ databases">
        <authorList>
            <person name="Weinstock G."/>
            <person name="Sodergren E."/>
            <person name="Wylie T."/>
            <person name="Fulton L."/>
            <person name="Fulton R."/>
            <person name="Fronick C."/>
            <person name="O'Laughlin M."/>
            <person name="Godfrey J."/>
            <person name="Miner T."/>
            <person name="Herter B."/>
            <person name="Appelbaum E."/>
            <person name="Cordes M."/>
            <person name="Lek S."/>
            <person name="Wollam A."/>
            <person name="Pepin K.H."/>
            <person name="Palsikar V.B."/>
            <person name="Mitreva M."/>
            <person name="Wilson R.K."/>
        </authorList>
    </citation>
    <scope>NUCLEOTIDE SEQUENCE [LARGE SCALE GENOMIC DNA]</scope>
    <source>
        <strain evidence="1 2">ATCC 12856</strain>
    </source>
</reference>
<sequence length="76" mass="8948">MQLLSRALYKLNPHVALEISAKIREKHNDAMGVPIKKEMHQLFHEMYGKKNTRPENLLEFKLLYLRGKLDDIKKSS</sequence>
<evidence type="ECO:0000313" key="1">
    <source>
        <dbReference type="EMBL" id="ERI09142.1"/>
    </source>
</evidence>
<evidence type="ECO:0000313" key="2">
    <source>
        <dbReference type="Proteomes" id="UP000016511"/>
    </source>
</evidence>
<dbReference type="AlphaFoldDB" id="U1YAH7"/>